<dbReference type="InterPro" id="IPR023198">
    <property type="entry name" value="PGP-like_dom2"/>
</dbReference>
<dbReference type="SFLD" id="SFLDG01129">
    <property type="entry name" value="C1.5:_HAD__Beta-PGM__Phosphata"/>
    <property type="match status" value="1"/>
</dbReference>
<dbReference type="PANTHER" id="PTHR43611:SF3">
    <property type="entry name" value="FLAVIN MONONUCLEOTIDE HYDROLASE 1, CHLOROPLATIC"/>
    <property type="match status" value="1"/>
</dbReference>
<dbReference type="Pfam" id="PF00702">
    <property type="entry name" value="Hydrolase"/>
    <property type="match status" value="1"/>
</dbReference>
<sequence>MTHAAPSLVLFDLDGVLVAYDRRRRMEHLGAALGRDPDRVYAALFESGLEARYDAGEIDTAQYLAALGEALDHPVDPAAWHAARAASMDCTPETCARVATLATRCDIAILTNNGPLVIDALPHALASLFQPDRIFGSGALHLAKPAPEVFRKVVAHLGHAPHAALFLDDNHDNVEGARAAGLLAEHVARAGEFDAILARYALA</sequence>
<accession>A0ABM7Q5U5</accession>
<dbReference type="Gene3D" id="1.10.150.240">
    <property type="entry name" value="Putative phosphatase, domain 2"/>
    <property type="match status" value="1"/>
</dbReference>
<proteinExistence type="predicted"/>
<dbReference type="PANTHER" id="PTHR43611">
    <property type="entry name" value="ALPHA-D-GLUCOSE 1-PHOSPHATE PHOSPHATASE"/>
    <property type="match status" value="1"/>
</dbReference>
<evidence type="ECO:0008006" key="3">
    <source>
        <dbReference type="Google" id="ProtNLM"/>
    </source>
</evidence>
<dbReference type="InterPro" id="IPR006439">
    <property type="entry name" value="HAD-SF_hydro_IA"/>
</dbReference>
<protein>
    <recommendedName>
        <fullName evidence="3">Hydrolase of the HAD superfamily</fullName>
    </recommendedName>
</protein>
<dbReference type="SFLD" id="SFLDS00003">
    <property type="entry name" value="Haloacid_Dehalogenase"/>
    <property type="match status" value="1"/>
</dbReference>
<reference evidence="1 2" key="1">
    <citation type="submission" date="2021-03" db="EMBL/GenBank/DDBJ databases">
        <title>Complete Genome Sequences of Two Lysobacter Strains Isolated from Sea Water (Lysobacter caseinilyticus) and Soil (Lysobacter helvus) in South Korea.</title>
        <authorList>
            <person name="Watanabe Y."/>
            <person name="Arakawa K."/>
        </authorList>
    </citation>
    <scope>NUCLEOTIDE SEQUENCE [LARGE SCALE GENOMIC DNA]</scope>
    <source>
        <strain evidence="1 2">KVB24</strain>
    </source>
</reference>
<dbReference type="SUPFAM" id="SSF56784">
    <property type="entry name" value="HAD-like"/>
    <property type="match status" value="1"/>
</dbReference>
<dbReference type="NCBIfam" id="TIGR01509">
    <property type="entry name" value="HAD-SF-IA-v3"/>
    <property type="match status" value="1"/>
</dbReference>
<name>A0ABM7Q5U5_9GAMM</name>
<dbReference type="EMBL" id="AP024545">
    <property type="protein sequence ID" value="BCT92674.1"/>
    <property type="molecule type" value="Genomic_DNA"/>
</dbReference>
<dbReference type="RefSeq" id="WP_213433504.1">
    <property type="nucleotide sequence ID" value="NZ_AP024545.1"/>
</dbReference>
<dbReference type="Gene3D" id="3.40.50.1000">
    <property type="entry name" value="HAD superfamily/HAD-like"/>
    <property type="match status" value="1"/>
</dbReference>
<dbReference type="Proteomes" id="UP000681317">
    <property type="component" value="Chromosome"/>
</dbReference>
<dbReference type="InterPro" id="IPR023214">
    <property type="entry name" value="HAD_sf"/>
</dbReference>
<organism evidence="1 2">
    <name type="scientific">Noviluteimonas caseinilytica</name>
    <dbReference type="NCBI Taxonomy" id="2675101"/>
    <lineage>
        <taxon>Bacteria</taxon>
        <taxon>Pseudomonadati</taxon>
        <taxon>Pseudomonadota</taxon>
        <taxon>Gammaproteobacteria</taxon>
        <taxon>Lysobacterales</taxon>
        <taxon>Lysobacteraceae</taxon>
        <taxon>Noviluteimonas</taxon>
    </lineage>
</organism>
<evidence type="ECO:0000313" key="2">
    <source>
        <dbReference type="Proteomes" id="UP000681317"/>
    </source>
</evidence>
<dbReference type="InterPro" id="IPR036412">
    <property type="entry name" value="HAD-like_sf"/>
</dbReference>
<evidence type="ECO:0000313" key="1">
    <source>
        <dbReference type="EMBL" id="BCT92674.1"/>
    </source>
</evidence>
<gene>
    <name evidence="1" type="ORF">LYSCAS_16980</name>
</gene>
<keyword evidence="2" id="KW-1185">Reference proteome</keyword>